<dbReference type="EMBL" id="JARGYT010000075">
    <property type="protein sequence ID" value="MDZ5762618.1"/>
    <property type="molecule type" value="Genomic_DNA"/>
</dbReference>
<evidence type="ECO:0000313" key="2">
    <source>
        <dbReference type="Proteomes" id="UP001293791"/>
    </source>
</evidence>
<organism evidence="1 2">
    <name type="scientific">Candidatus Cyrtobacter comes</name>
    <dbReference type="NCBI Taxonomy" id="675776"/>
    <lineage>
        <taxon>Bacteria</taxon>
        <taxon>Pseudomonadati</taxon>
        <taxon>Pseudomonadota</taxon>
        <taxon>Alphaproteobacteria</taxon>
        <taxon>Rickettsiales</taxon>
        <taxon>Candidatus Midichloriaceae</taxon>
        <taxon>Candidatus Cyrtobacter</taxon>
    </lineage>
</organism>
<sequence length="113" mass="12858">MSSQNLSMRKKRELRDGKRSEIHELEVPCVFGNRQENVKLYIGNPDHKHTPTHFQETLIKVERGGLIPKEISDGLQSIRNLAKENGVSFLELCGYAIKSLSVVKNKPNDKKES</sequence>
<keyword evidence="2" id="KW-1185">Reference proteome</keyword>
<comment type="caution">
    <text evidence="1">The sequence shown here is derived from an EMBL/GenBank/DDBJ whole genome shotgun (WGS) entry which is preliminary data.</text>
</comment>
<dbReference type="Pfam" id="PF11020">
    <property type="entry name" value="DUF2610"/>
    <property type="match status" value="1"/>
</dbReference>
<name>A0ABU5L910_9RICK</name>
<reference evidence="1 2" key="1">
    <citation type="submission" date="2023-02" db="EMBL/GenBank/DDBJ databases">
        <title>Host association and intracellularity evolved multiple times independently in the Rickettsiales.</title>
        <authorList>
            <person name="Castelli M."/>
            <person name="Nardi T."/>
            <person name="Gammuto L."/>
            <person name="Bellinzona G."/>
            <person name="Sabaneyeva E."/>
            <person name="Potekhin A."/>
            <person name="Serra V."/>
            <person name="Petroni G."/>
            <person name="Sassera D."/>
        </authorList>
    </citation>
    <scope>NUCLEOTIDE SEQUENCE [LARGE SCALE GENOMIC DNA]</scope>
    <source>
        <strain evidence="1 2">BOD18</strain>
    </source>
</reference>
<dbReference type="InterPro" id="IPR021277">
    <property type="entry name" value="DUF2610"/>
</dbReference>
<proteinExistence type="predicted"/>
<protein>
    <submittedName>
        <fullName evidence="1">DUF2610 domain-containing protein</fullName>
    </submittedName>
</protein>
<gene>
    <name evidence="1" type="ORF">Cyrtocomes_01009</name>
</gene>
<evidence type="ECO:0000313" key="1">
    <source>
        <dbReference type="EMBL" id="MDZ5762618.1"/>
    </source>
</evidence>
<accession>A0ABU5L910</accession>
<dbReference type="Proteomes" id="UP001293791">
    <property type="component" value="Unassembled WGS sequence"/>
</dbReference>